<dbReference type="SUPFAM" id="SSF56176">
    <property type="entry name" value="FAD-binding/transporter-associated domain-like"/>
    <property type="match status" value="1"/>
</dbReference>
<reference evidence="18 19" key="1">
    <citation type="submission" date="2020-08" db="EMBL/GenBank/DDBJ databases">
        <title>Genomic Encyclopedia of Type Strains, Phase III (KMG-III): the genomes of soil and plant-associated and newly described type strains.</title>
        <authorList>
            <person name="Whitman W."/>
        </authorList>
    </citation>
    <scope>NUCLEOTIDE SEQUENCE [LARGE SCALE GENOMIC DNA]</scope>
    <source>
        <strain evidence="18 19">CECT 5831</strain>
    </source>
</reference>
<evidence type="ECO:0000256" key="15">
    <source>
        <dbReference type="ARBA" id="ARBA00048914"/>
    </source>
</evidence>
<comment type="caution">
    <text evidence="16">Lacks conserved residue(s) required for the propagation of feature annotation.</text>
</comment>
<dbReference type="GO" id="GO:0071555">
    <property type="term" value="P:cell wall organization"/>
    <property type="evidence" value="ECO:0007669"/>
    <property type="project" value="UniProtKB-KW"/>
</dbReference>
<comment type="catalytic activity">
    <reaction evidence="15 16">
        <text>UDP-N-acetyl-alpha-D-muramate + NADP(+) = UDP-N-acetyl-3-O-(1-carboxyvinyl)-alpha-D-glucosamine + NADPH + H(+)</text>
        <dbReference type="Rhea" id="RHEA:12248"/>
        <dbReference type="ChEBI" id="CHEBI:15378"/>
        <dbReference type="ChEBI" id="CHEBI:57783"/>
        <dbReference type="ChEBI" id="CHEBI:58349"/>
        <dbReference type="ChEBI" id="CHEBI:68483"/>
        <dbReference type="ChEBI" id="CHEBI:70757"/>
        <dbReference type="EC" id="1.3.1.98"/>
    </reaction>
</comment>
<comment type="caution">
    <text evidence="18">The sequence shown here is derived from an EMBL/GenBank/DDBJ whole genome shotgun (WGS) entry which is preliminary data.</text>
</comment>
<dbReference type="Gene3D" id="3.90.78.10">
    <property type="entry name" value="UDP-N-acetylenolpyruvoylglucosamine reductase, C-terminal domain"/>
    <property type="match status" value="1"/>
</dbReference>
<protein>
    <recommendedName>
        <fullName evidence="16">UDP-N-acetylenolpyruvoylglucosamine reductase</fullName>
        <ecNumber evidence="16">1.3.1.98</ecNumber>
    </recommendedName>
    <alternativeName>
        <fullName evidence="16">UDP-N-acetylmuramate dehydrogenase</fullName>
    </alternativeName>
</protein>
<evidence type="ECO:0000256" key="7">
    <source>
        <dbReference type="ARBA" id="ARBA00022630"/>
    </source>
</evidence>
<keyword evidence="14 16" id="KW-0961">Cell wall biogenesis/degradation</keyword>
<evidence type="ECO:0000256" key="9">
    <source>
        <dbReference type="ARBA" id="ARBA00022857"/>
    </source>
</evidence>
<dbReference type="EMBL" id="JACHXJ010000001">
    <property type="protein sequence ID" value="MBB3126141.1"/>
    <property type="molecule type" value="Genomic_DNA"/>
</dbReference>
<dbReference type="Gene3D" id="3.30.43.10">
    <property type="entry name" value="Uridine Diphospho-n-acetylenolpyruvylglucosamine Reductase, domain 2"/>
    <property type="match status" value="1"/>
</dbReference>
<dbReference type="PANTHER" id="PTHR21071">
    <property type="entry name" value="UDP-N-ACETYLENOLPYRUVOYLGLUCOSAMINE REDUCTASE"/>
    <property type="match status" value="1"/>
</dbReference>
<evidence type="ECO:0000259" key="17">
    <source>
        <dbReference type="PROSITE" id="PS51387"/>
    </source>
</evidence>
<dbReference type="PANTHER" id="PTHR21071:SF4">
    <property type="entry name" value="UDP-N-ACETYLENOLPYRUVOYLGLUCOSAMINE REDUCTASE"/>
    <property type="match status" value="1"/>
</dbReference>
<comment type="pathway">
    <text evidence="4 16">Cell wall biogenesis; peptidoglycan biosynthesis.</text>
</comment>
<dbReference type="Pfam" id="PF02873">
    <property type="entry name" value="MurB_C"/>
    <property type="match status" value="1"/>
</dbReference>
<dbReference type="GO" id="GO:0071949">
    <property type="term" value="F:FAD binding"/>
    <property type="evidence" value="ECO:0007669"/>
    <property type="project" value="InterPro"/>
</dbReference>
<keyword evidence="12 16" id="KW-0560">Oxidoreductase</keyword>
<keyword evidence="6 16" id="KW-0132">Cell division</keyword>
<comment type="subcellular location">
    <subcellularLocation>
        <location evidence="3 16">Cytoplasm</location>
    </subcellularLocation>
</comment>
<evidence type="ECO:0000256" key="11">
    <source>
        <dbReference type="ARBA" id="ARBA00022984"/>
    </source>
</evidence>
<dbReference type="SUPFAM" id="SSF56194">
    <property type="entry name" value="Uridine diphospho-N-Acetylenolpyruvylglucosamine reductase, MurB, C-terminal domain"/>
    <property type="match status" value="1"/>
</dbReference>
<dbReference type="GO" id="GO:0008360">
    <property type="term" value="P:regulation of cell shape"/>
    <property type="evidence" value="ECO:0007669"/>
    <property type="project" value="UniProtKB-KW"/>
</dbReference>
<dbReference type="EC" id="1.3.1.98" evidence="16"/>
<evidence type="ECO:0000256" key="2">
    <source>
        <dbReference type="ARBA" id="ARBA00003921"/>
    </source>
</evidence>
<gene>
    <name evidence="16" type="primary">murB</name>
    <name evidence="18" type="ORF">FHS19_000795</name>
</gene>
<name>A0A839THG9_9BACL</name>
<evidence type="ECO:0000256" key="10">
    <source>
        <dbReference type="ARBA" id="ARBA00022960"/>
    </source>
</evidence>
<keyword evidence="5 16" id="KW-0963">Cytoplasm</keyword>
<keyword evidence="13 16" id="KW-0131">Cell cycle</keyword>
<organism evidence="18 19">
    <name type="scientific">Paenibacillus rhizosphaerae</name>
    <dbReference type="NCBI Taxonomy" id="297318"/>
    <lineage>
        <taxon>Bacteria</taxon>
        <taxon>Bacillati</taxon>
        <taxon>Bacillota</taxon>
        <taxon>Bacilli</taxon>
        <taxon>Bacillales</taxon>
        <taxon>Paenibacillaceae</taxon>
        <taxon>Paenibacillus</taxon>
    </lineage>
</organism>
<dbReference type="GO" id="GO:0051301">
    <property type="term" value="P:cell division"/>
    <property type="evidence" value="ECO:0007669"/>
    <property type="project" value="UniProtKB-KW"/>
</dbReference>
<dbReference type="InterPro" id="IPR036635">
    <property type="entry name" value="MurB_C_sf"/>
</dbReference>
<dbReference type="RefSeq" id="WP_246426410.1">
    <property type="nucleotide sequence ID" value="NZ_JACHXJ010000001.1"/>
</dbReference>
<dbReference type="Gene3D" id="3.30.465.10">
    <property type="match status" value="1"/>
</dbReference>
<dbReference type="GO" id="GO:0005829">
    <property type="term" value="C:cytosol"/>
    <property type="evidence" value="ECO:0007669"/>
    <property type="project" value="TreeGrafter"/>
</dbReference>
<dbReference type="UniPathway" id="UPA00219"/>
<comment type="cofactor">
    <cofactor evidence="1 16">
        <name>FAD</name>
        <dbReference type="ChEBI" id="CHEBI:57692"/>
    </cofactor>
</comment>
<evidence type="ECO:0000256" key="3">
    <source>
        <dbReference type="ARBA" id="ARBA00004496"/>
    </source>
</evidence>
<evidence type="ECO:0000256" key="12">
    <source>
        <dbReference type="ARBA" id="ARBA00023002"/>
    </source>
</evidence>
<dbReference type="HAMAP" id="MF_00037">
    <property type="entry name" value="MurB"/>
    <property type="match status" value="1"/>
</dbReference>
<dbReference type="InterPro" id="IPR011601">
    <property type="entry name" value="MurB_C"/>
</dbReference>
<dbReference type="AlphaFoldDB" id="A0A839THG9"/>
<evidence type="ECO:0000256" key="16">
    <source>
        <dbReference type="HAMAP-Rule" id="MF_00037"/>
    </source>
</evidence>
<sequence>MMINNRMTFENLCLRNEPLANHSSYQIGGEANFFAMPETAEELITLLQGSRTHGLDYFFCGMGSNLLFPDTPRKDTLYISLKRFVYWDITPTKWFISSGTPMSMLSIAGLMYNIPGYEFTYLLPGGLGAGIYMNAKYNHRQISDIIKTVYYVDLEDPSLSVQSIDVSQCKYGYKQSIFQMNPWLILGADMLAVPEQMDPQQANRLLNRWKDKEGMSSLASFYSYMADEAKALQSRGIEFPAPMTQIEEYRNGKRHFEYPSCGSVFKNNYDYGVPVGALVDRLDLKGKTYGGAMISPFHGNMIINTDHATAEHIKYLMNVIMEGVDKAFGFVPEPEVVVVE</sequence>
<accession>A0A839THG9</accession>
<evidence type="ECO:0000256" key="4">
    <source>
        <dbReference type="ARBA" id="ARBA00004752"/>
    </source>
</evidence>
<comment type="function">
    <text evidence="2 16">Cell wall formation.</text>
</comment>
<feature type="active site" description="Proton donor" evidence="16">
    <location>
        <position position="263"/>
    </location>
</feature>
<dbReference type="InterPro" id="IPR016169">
    <property type="entry name" value="FAD-bd_PCMH_sub2"/>
</dbReference>
<feature type="active site" evidence="16">
    <location>
        <position position="335"/>
    </location>
</feature>
<dbReference type="InterPro" id="IPR016167">
    <property type="entry name" value="FAD-bd_PCMH_sub1"/>
</dbReference>
<keyword evidence="10 16" id="KW-0133">Cell shape</keyword>
<feature type="domain" description="FAD-binding PCMH-type" evidence="17">
    <location>
        <begin position="26"/>
        <end position="195"/>
    </location>
</feature>
<comment type="similarity">
    <text evidence="16">Belongs to the MurB family.</text>
</comment>
<evidence type="ECO:0000256" key="1">
    <source>
        <dbReference type="ARBA" id="ARBA00001974"/>
    </source>
</evidence>
<keyword evidence="9 16" id="KW-0521">NADP</keyword>
<evidence type="ECO:0000256" key="5">
    <source>
        <dbReference type="ARBA" id="ARBA00022490"/>
    </source>
</evidence>
<keyword evidence="11 16" id="KW-0573">Peptidoglycan synthesis</keyword>
<dbReference type="InterPro" id="IPR036318">
    <property type="entry name" value="FAD-bd_PCMH-like_sf"/>
</dbReference>
<evidence type="ECO:0000256" key="8">
    <source>
        <dbReference type="ARBA" id="ARBA00022827"/>
    </source>
</evidence>
<dbReference type="GO" id="GO:0008762">
    <property type="term" value="F:UDP-N-acetylmuramate dehydrogenase activity"/>
    <property type="evidence" value="ECO:0007669"/>
    <property type="project" value="UniProtKB-UniRule"/>
</dbReference>
<dbReference type="InterPro" id="IPR003170">
    <property type="entry name" value="MurB"/>
</dbReference>
<keyword evidence="7 16" id="KW-0285">Flavoprotein</keyword>
<evidence type="ECO:0000256" key="14">
    <source>
        <dbReference type="ARBA" id="ARBA00023316"/>
    </source>
</evidence>
<evidence type="ECO:0000256" key="13">
    <source>
        <dbReference type="ARBA" id="ARBA00023306"/>
    </source>
</evidence>
<evidence type="ECO:0000313" key="18">
    <source>
        <dbReference type="EMBL" id="MBB3126141.1"/>
    </source>
</evidence>
<proteinExistence type="inferred from homology"/>
<dbReference type="GO" id="GO:0009252">
    <property type="term" value="P:peptidoglycan biosynthetic process"/>
    <property type="evidence" value="ECO:0007669"/>
    <property type="project" value="UniProtKB-UniRule"/>
</dbReference>
<evidence type="ECO:0000256" key="6">
    <source>
        <dbReference type="ARBA" id="ARBA00022618"/>
    </source>
</evidence>
<keyword evidence="8 16" id="KW-0274">FAD</keyword>
<dbReference type="Proteomes" id="UP000517523">
    <property type="component" value="Unassembled WGS sequence"/>
</dbReference>
<dbReference type="PROSITE" id="PS51387">
    <property type="entry name" value="FAD_PCMH"/>
    <property type="match status" value="1"/>
</dbReference>
<dbReference type="InterPro" id="IPR016166">
    <property type="entry name" value="FAD-bd_PCMH"/>
</dbReference>
<evidence type="ECO:0000313" key="19">
    <source>
        <dbReference type="Proteomes" id="UP000517523"/>
    </source>
</evidence>